<proteinExistence type="predicted"/>
<name>U4LRZ9_PYROM</name>
<reference evidence="1 2" key="1">
    <citation type="journal article" date="2013" name="PLoS Genet.">
        <title>The genome and development-dependent transcriptomes of Pyronema confluens: a window into fungal evolution.</title>
        <authorList>
            <person name="Traeger S."/>
            <person name="Altegoer F."/>
            <person name="Freitag M."/>
            <person name="Gabaldon T."/>
            <person name="Kempken F."/>
            <person name="Kumar A."/>
            <person name="Marcet-Houben M."/>
            <person name="Poggeler S."/>
            <person name="Stajich J.E."/>
            <person name="Nowrousian M."/>
        </authorList>
    </citation>
    <scope>NUCLEOTIDE SEQUENCE [LARGE SCALE GENOMIC DNA]</scope>
    <source>
        <strain evidence="2">CBS 100304</strain>
        <tissue evidence="1">Vegetative mycelium</tissue>
    </source>
</reference>
<dbReference type="EMBL" id="HF936612">
    <property type="protein sequence ID" value="CCX34730.1"/>
    <property type="molecule type" value="Genomic_DNA"/>
</dbReference>
<dbReference type="AlphaFoldDB" id="U4LRZ9"/>
<sequence>MIQPILLISKLCYATSNKPVNLLPKHNTLL</sequence>
<accession>U4LRZ9</accession>
<gene>
    <name evidence="1" type="ORF">PCON_04237</name>
</gene>
<keyword evidence="2" id="KW-1185">Reference proteome</keyword>
<dbReference type="Proteomes" id="UP000018144">
    <property type="component" value="Unassembled WGS sequence"/>
</dbReference>
<evidence type="ECO:0000313" key="1">
    <source>
        <dbReference type="EMBL" id="CCX34730.1"/>
    </source>
</evidence>
<evidence type="ECO:0000313" key="2">
    <source>
        <dbReference type="Proteomes" id="UP000018144"/>
    </source>
</evidence>
<protein>
    <submittedName>
        <fullName evidence="1">Uncharacterized protein</fullName>
    </submittedName>
</protein>
<organism evidence="1 2">
    <name type="scientific">Pyronema omphalodes (strain CBS 100304)</name>
    <name type="common">Pyronema confluens</name>
    <dbReference type="NCBI Taxonomy" id="1076935"/>
    <lineage>
        <taxon>Eukaryota</taxon>
        <taxon>Fungi</taxon>
        <taxon>Dikarya</taxon>
        <taxon>Ascomycota</taxon>
        <taxon>Pezizomycotina</taxon>
        <taxon>Pezizomycetes</taxon>
        <taxon>Pezizales</taxon>
        <taxon>Pyronemataceae</taxon>
        <taxon>Pyronema</taxon>
    </lineage>
</organism>